<feature type="region of interest" description="Disordered" evidence="1">
    <location>
        <begin position="71"/>
        <end position="114"/>
    </location>
</feature>
<feature type="non-terminal residue" evidence="2">
    <location>
        <position position="277"/>
    </location>
</feature>
<organism evidence="2 3">
    <name type="scientific">Haematococcus lacustris</name>
    <name type="common">Green alga</name>
    <name type="synonym">Haematococcus pluvialis</name>
    <dbReference type="NCBI Taxonomy" id="44745"/>
    <lineage>
        <taxon>Eukaryota</taxon>
        <taxon>Viridiplantae</taxon>
        <taxon>Chlorophyta</taxon>
        <taxon>core chlorophytes</taxon>
        <taxon>Chlorophyceae</taxon>
        <taxon>CS clade</taxon>
        <taxon>Chlamydomonadales</taxon>
        <taxon>Haematococcaceae</taxon>
        <taxon>Haematococcus</taxon>
    </lineage>
</organism>
<proteinExistence type="predicted"/>
<dbReference type="EMBL" id="BLLF01000010">
    <property type="protein sequence ID" value="GFH05837.1"/>
    <property type="molecule type" value="Genomic_DNA"/>
</dbReference>
<keyword evidence="3" id="KW-1185">Reference proteome</keyword>
<feature type="compositionally biased region" description="Polar residues" evidence="1">
    <location>
        <begin position="241"/>
        <end position="260"/>
    </location>
</feature>
<reference evidence="2 3" key="1">
    <citation type="submission" date="2020-02" db="EMBL/GenBank/DDBJ databases">
        <title>Draft genome sequence of Haematococcus lacustris strain NIES-144.</title>
        <authorList>
            <person name="Morimoto D."/>
            <person name="Nakagawa S."/>
            <person name="Yoshida T."/>
            <person name="Sawayama S."/>
        </authorList>
    </citation>
    <scope>NUCLEOTIDE SEQUENCE [LARGE SCALE GENOMIC DNA]</scope>
    <source>
        <strain evidence="2 3">NIES-144</strain>
    </source>
</reference>
<feature type="region of interest" description="Disordered" evidence="1">
    <location>
        <begin position="233"/>
        <end position="265"/>
    </location>
</feature>
<protein>
    <submittedName>
        <fullName evidence="2">Uncharacterized protein</fullName>
    </submittedName>
</protein>
<evidence type="ECO:0000313" key="3">
    <source>
        <dbReference type="Proteomes" id="UP000485058"/>
    </source>
</evidence>
<gene>
    <name evidence="2" type="ORF">HaLaN_00366</name>
</gene>
<dbReference type="AlphaFoldDB" id="A0A699Y6R0"/>
<dbReference type="Proteomes" id="UP000485058">
    <property type="component" value="Unassembled WGS sequence"/>
</dbReference>
<evidence type="ECO:0000256" key="1">
    <source>
        <dbReference type="SAM" id="MobiDB-lite"/>
    </source>
</evidence>
<feature type="compositionally biased region" description="Low complexity" evidence="1">
    <location>
        <begin position="94"/>
        <end position="108"/>
    </location>
</feature>
<feature type="compositionally biased region" description="Pro residues" evidence="1">
    <location>
        <begin position="78"/>
        <end position="93"/>
    </location>
</feature>
<sequence length="277" mass="28481">MSHATPLSLHTNGLSIGCGSCSAVLGRFLGGIAPLGSYLLISADTYIYPGGDVTHSCTSKGHTVEEGVAQLASAQAPSQPPGTPEAMTPPPPSEGDSSSGQASSAVSERPLGRESMRLVPPLLRGTVDQGPVSQGQGPLPSLSSNALGATLVSDIGVTPPCAGITLPEADEELKYKKAQEMAGLVADSHLFRRMQQAMEMWATLSKTASTPSTVLPASLTEDLQAHLQRLASHSHRPRVSLSPQQQPCMQPGPSTHTPRTSVPRGATATVATAAAAI</sequence>
<comment type="caution">
    <text evidence="2">The sequence shown here is derived from an EMBL/GenBank/DDBJ whole genome shotgun (WGS) entry which is preliminary data.</text>
</comment>
<evidence type="ECO:0000313" key="2">
    <source>
        <dbReference type="EMBL" id="GFH05837.1"/>
    </source>
</evidence>
<accession>A0A699Y6R0</accession>
<name>A0A699Y6R0_HAELA</name>